<evidence type="ECO:0000256" key="7">
    <source>
        <dbReference type="PIRSR" id="PIRSR627057-2"/>
    </source>
</evidence>
<evidence type="ECO:0000313" key="13">
    <source>
        <dbReference type="EMBL" id="EXG80877.1"/>
    </source>
</evidence>
<comment type="caution">
    <text evidence="13">The sequence shown here is derived from an EMBL/GenBank/DDBJ whole genome shotgun (WGS) entry which is preliminary data.</text>
</comment>
<dbReference type="HOGENOM" id="CLU_025947_1_1_11"/>
<sequence>MSSRTVALIAFLVLGAAVVLAAGLLTPWRTTPAERTPAEKSPAEKAPGKTTPAGETSGKADPARKTTPAGKATEATDPAPPRPDAATDFTEAEISRGSAFRAALRPWSLARLALGLVIALVLGLTPLGARLIGAVARPLGGSWWSEALLGGVVLGLVATVITLPLAARSEVLLRRYGLSTQNWGGWLADQAKGWAISAVLTAVLTLMLFALVRATPNWWWTWAAAGAAAFVFAASFAFPVLIEPLFNKFTPMPDSPLRTSLVQLAERDHEPVKDVLVADASRRTTALNAYVSGYGASRRIVVYDTLLEQAPPEQVESVVAHELGHAVDGDVVTGTVLGALGAAAAVCGLAVLGGSTALLRRAGVESLTDPRSIALLLAIAALAGVFATPVQGLVSRKIEARADEHALALTRDPEAFVAMQRGLALQNRADLRPNRFFQVWFGTHPTTVERIAAARAFAARENLPIPAPSR</sequence>
<evidence type="ECO:0000256" key="4">
    <source>
        <dbReference type="ARBA" id="ARBA00022833"/>
    </source>
</evidence>
<feature type="domain" description="CAAX prenyl protease 1 N-terminal" evidence="12">
    <location>
        <begin position="117"/>
        <end position="248"/>
    </location>
</feature>
<keyword evidence="9" id="KW-0812">Transmembrane</keyword>
<keyword evidence="9" id="KW-1133">Transmembrane helix</keyword>
<organism evidence="13 14">
    <name type="scientific">Cryptosporangium arvum DSM 44712</name>
    <dbReference type="NCBI Taxonomy" id="927661"/>
    <lineage>
        <taxon>Bacteria</taxon>
        <taxon>Bacillati</taxon>
        <taxon>Actinomycetota</taxon>
        <taxon>Actinomycetes</taxon>
        <taxon>Cryptosporangiales</taxon>
        <taxon>Cryptosporangiaceae</taxon>
        <taxon>Cryptosporangium</taxon>
    </lineage>
</organism>
<keyword evidence="14" id="KW-1185">Reference proteome</keyword>
<keyword evidence="10" id="KW-0732">Signal</keyword>
<dbReference type="EMBL" id="JFBT01000001">
    <property type="protein sequence ID" value="EXG80877.1"/>
    <property type="molecule type" value="Genomic_DNA"/>
</dbReference>
<feature type="transmembrane region" description="Helical" evidence="9">
    <location>
        <begin position="147"/>
        <end position="167"/>
    </location>
</feature>
<evidence type="ECO:0000313" key="14">
    <source>
        <dbReference type="Proteomes" id="UP000021053"/>
    </source>
</evidence>
<comment type="cofactor">
    <cofactor evidence="7">
        <name>Zn(2+)</name>
        <dbReference type="ChEBI" id="CHEBI:29105"/>
    </cofactor>
    <text evidence="7">Binds 1 zinc ion per subunit.</text>
</comment>
<feature type="domain" description="Peptidase M48" evidence="11">
    <location>
        <begin position="263"/>
        <end position="456"/>
    </location>
</feature>
<evidence type="ECO:0000256" key="2">
    <source>
        <dbReference type="ARBA" id="ARBA00022723"/>
    </source>
</evidence>
<evidence type="ECO:0000256" key="1">
    <source>
        <dbReference type="ARBA" id="ARBA00022670"/>
    </source>
</evidence>
<feature type="compositionally biased region" description="Basic and acidic residues" evidence="8">
    <location>
        <begin position="36"/>
        <end position="47"/>
    </location>
</feature>
<dbReference type="InterPro" id="IPR032456">
    <property type="entry name" value="Peptidase_M48_N"/>
</dbReference>
<proteinExistence type="predicted"/>
<feature type="transmembrane region" description="Helical" evidence="9">
    <location>
        <begin position="219"/>
        <end position="242"/>
    </location>
</feature>
<dbReference type="Gene3D" id="3.30.2010.10">
    <property type="entry name" value="Metalloproteases ('zincins'), catalytic domain"/>
    <property type="match status" value="1"/>
</dbReference>
<feature type="transmembrane region" description="Helical" evidence="9">
    <location>
        <begin position="112"/>
        <end position="135"/>
    </location>
</feature>
<name>A0A010ZUK2_9ACTN</name>
<feature type="region of interest" description="Disordered" evidence="8">
    <location>
        <begin position="31"/>
        <end position="86"/>
    </location>
</feature>
<feature type="active site" description="Proton donor" evidence="6">
    <location>
        <position position="403"/>
    </location>
</feature>
<evidence type="ECO:0000256" key="8">
    <source>
        <dbReference type="SAM" id="MobiDB-lite"/>
    </source>
</evidence>
<feature type="transmembrane region" description="Helical" evidence="9">
    <location>
        <begin position="331"/>
        <end position="352"/>
    </location>
</feature>
<gene>
    <name evidence="13" type="ORF">CryarDRAFT_1972</name>
</gene>
<feature type="chain" id="PRO_5001458413" evidence="10">
    <location>
        <begin position="22"/>
        <end position="470"/>
    </location>
</feature>
<evidence type="ECO:0000256" key="5">
    <source>
        <dbReference type="ARBA" id="ARBA00023049"/>
    </source>
</evidence>
<reference evidence="13 14" key="1">
    <citation type="submission" date="2013-07" db="EMBL/GenBank/DDBJ databases">
        <authorList>
            <consortium name="DOE Joint Genome Institute"/>
            <person name="Eisen J."/>
            <person name="Huntemann M."/>
            <person name="Han J."/>
            <person name="Chen A."/>
            <person name="Kyrpides N."/>
            <person name="Mavromatis K."/>
            <person name="Markowitz V."/>
            <person name="Palaniappan K."/>
            <person name="Ivanova N."/>
            <person name="Schaumberg A."/>
            <person name="Pati A."/>
            <person name="Liolios K."/>
            <person name="Nordberg H.P."/>
            <person name="Cantor M.N."/>
            <person name="Hua S.X."/>
            <person name="Woyke T."/>
        </authorList>
    </citation>
    <scope>NUCLEOTIDE SEQUENCE [LARGE SCALE GENOMIC DNA]</scope>
    <source>
        <strain evidence="13 14">DSM 44712</strain>
    </source>
</reference>
<keyword evidence="1 13" id="KW-0645">Protease</keyword>
<dbReference type="Proteomes" id="UP000021053">
    <property type="component" value="Unassembled WGS sequence"/>
</dbReference>
<dbReference type="AlphaFoldDB" id="A0A010ZUK2"/>
<feature type="binding site" evidence="7">
    <location>
        <position position="399"/>
    </location>
    <ligand>
        <name>Zn(2+)</name>
        <dbReference type="ChEBI" id="CHEBI:29105"/>
        <note>catalytic</note>
    </ligand>
</feature>
<dbReference type="PANTHER" id="PTHR10120">
    <property type="entry name" value="CAAX PRENYL PROTEASE 1"/>
    <property type="match status" value="1"/>
</dbReference>
<dbReference type="GO" id="GO:0004222">
    <property type="term" value="F:metalloendopeptidase activity"/>
    <property type="evidence" value="ECO:0007669"/>
    <property type="project" value="InterPro"/>
</dbReference>
<feature type="binding site" evidence="7">
    <location>
        <position position="325"/>
    </location>
    <ligand>
        <name>Zn(2+)</name>
        <dbReference type="ChEBI" id="CHEBI:29105"/>
        <note>catalytic</note>
    </ligand>
</feature>
<dbReference type="InterPro" id="IPR027057">
    <property type="entry name" value="CAXX_Prtase_1"/>
</dbReference>
<evidence type="ECO:0000256" key="9">
    <source>
        <dbReference type="SAM" id="Phobius"/>
    </source>
</evidence>
<dbReference type="CDD" id="cd07343">
    <property type="entry name" value="M48A_Zmpste24p_like"/>
    <property type="match status" value="1"/>
</dbReference>
<feature type="transmembrane region" description="Helical" evidence="9">
    <location>
        <begin position="193"/>
        <end position="212"/>
    </location>
</feature>
<keyword evidence="3" id="KW-0378">Hydrolase</keyword>
<protein>
    <submittedName>
        <fullName evidence="13">Zn-dependent protease with chaperone function</fullName>
    </submittedName>
</protein>
<dbReference type="InterPro" id="IPR001915">
    <property type="entry name" value="Peptidase_M48"/>
</dbReference>
<feature type="binding site" evidence="7">
    <location>
        <position position="321"/>
    </location>
    <ligand>
        <name>Zn(2+)</name>
        <dbReference type="ChEBI" id="CHEBI:29105"/>
        <note>catalytic</note>
    </ligand>
</feature>
<evidence type="ECO:0000256" key="10">
    <source>
        <dbReference type="SAM" id="SignalP"/>
    </source>
</evidence>
<dbReference type="GO" id="GO:0046872">
    <property type="term" value="F:metal ion binding"/>
    <property type="evidence" value="ECO:0007669"/>
    <property type="project" value="UniProtKB-KW"/>
</dbReference>
<dbReference type="Pfam" id="PF01435">
    <property type="entry name" value="Peptidase_M48"/>
    <property type="match status" value="1"/>
</dbReference>
<keyword evidence="9" id="KW-0472">Membrane</keyword>
<evidence type="ECO:0000259" key="11">
    <source>
        <dbReference type="Pfam" id="PF01435"/>
    </source>
</evidence>
<feature type="transmembrane region" description="Helical" evidence="9">
    <location>
        <begin position="373"/>
        <end position="394"/>
    </location>
</feature>
<dbReference type="PATRIC" id="fig|927661.3.peg.1936"/>
<feature type="signal peptide" evidence="10">
    <location>
        <begin position="1"/>
        <end position="21"/>
    </location>
</feature>
<feature type="active site" evidence="6">
    <location>
        <position position="322"/>
    </location>
</feature>
<keyword evidence="2 7" id="KW-0479">Metal-binding</keyword>
<evidence type="ECO:0000256" key="3">
    <source>
        <dbReference type="ARBA" id="ARBA00022801"/>
    </source>
</evidence>
<evidence type="ECO:0000259" key="12">
    <source>
        <dbReference type="Pfam" id="PF16491"/>
    </source>
</evidence>
<keyword evidence="5" id="KW-0482">Metalloprotease</keyword>
<keyword evidence="4 7" id="KW-0862">Zinc</keyword>
<dbReference type="Pfam" id="PF16491">
    <property type="entry name" value="Peptidase_M48_N"/>
    <property type="match status" value="1"/>
</dbReference>
<evidence type="ECO:0000256" key="6">
    <source>
        <dbReference type="PIRSR" id="PIRSR627057-1"/>
    </source>
</evidence>
<accession>A0A010ZUK2</accession>
<dbReference type="GO" id="GO:0071586">
    <property type="term" value="P:CAAX-box protein processing"/>
    <property type="evidence" value="ECO:0007669"/>
    <property type="project" value="InterPro"/>
</dbReference>